<reference evidence="2 3" key="1">
    <citation type="journal article" date="2023" name="ISME J.">
        <title>Thermophilic Dehalococcoidia with unusual traits shed light on an unexpected past.</title>
        <authorList>
            <person name="Palmer M."/>
            <person name="Covington J.K."/>
            <person name="Zhou E.M."/>
            <person name="Thomas S.C."/>
            <person name="Habib N."/>
            <person name="Seymour C.O."/>
            <person name="Lai D."/>
            <person name="Johnston J."/>
            <person name="Hashimi A."/>
            <person name="Jiao J.Y."/>
            <person name="Muok A.R."/>
            <person name="Liu L."/>
            <person name="Xian W.D."/>
            <person name="Zhi X.Y."/>
            <person name="Li M.M."/>
            <person name="Silva L.P."/>
            <person name="Bowen B.P."/>
            <person name="Louie K."/>
            <person name="Briegel A."/>
            <person name="Pett-Ridge J."/>
            <person name="Weber P.K."/>
            <person name="Tocheva E.I."/>
            <person name="Woyke T."/>
            <person name="Northen T.R."/>
            <person name="Mayali X."/>
            <person name="Li W.J."/>
            <person name="Hedlund B.P."/>
        </authorList>
    </citation>
    <scope>NUCLEOTIDE SEQUENCE [LARGE SCALE GENOMIC DNA]</scope>
    <source>
        <strain evidence="2 3">YIM 72310</strain>
    </source>
</reference>
<comment type="caution">
    <text evidence="1">Lacks conserved residue(s) required for the propagation of feature annotation.</text>
</comment>
<feature type="binding site" evidence="1">
    <location>
        <begin position="82"/>
        <end position="85"/>
    </location>
    <ligand>
        <name>dUMP</name>
        <dbReference type="ChEBI" id="CHEBI:246422"/>
        <note>ligand shared between dimeric partners</note>
    </ligand>
</feature>
<dbReference type="Pfam" id="PF02511">
    <property type="entry name" value="Thy1"/>
    <property type="match status" value="1"/>
</dbReference>
<feature type="binding site" description="in other chain" evidence="1">
    <location>
        <begin position="94"/>
        <end position="98"/>
    </location>
    <ligand>
        <name>dUMP</name>
        <dbReference type="ChEBI" id="CHEBI:246422"/>
        <note>ligand shared between dimeric partners</note>
    </ligand>
</feature>
<feature type="binding site" description="in other chain" evidence="1">
    <location>
        <position position="149"/>
    </location>
    <ligand>
        <name>dUMP</name>
        <dbReference type="ChEBI" id="CHEBI:246422"/>
        <note>ligand shared between dimeric partners</note>
    </ligand>
</feature>
<dbReference type="RefSeq" id="WP_270056067.1">
    <property type="nucleotide sequence ID" value="NZ_CP115149.1"/>
</dbReference>
<comment type="subunit">
    <text evidence="1">Homotetramer.</text>
</comment>
<comment type="pathway">
    <text evidence="1">Pyrimidine metabolism; dTTP biosynthesis.</text>
</comment>
<dbReference type="Proteomes" id="UP001212803">
    <property type="component" value="Chromosome"/>
</dbReference>
<dbReference type="PROSITE" id="PS51331">
    <property type="entry name" value="THYX"/>
    <property type="match status" value="1"/>
</dbReference>
<dbReference type="CDD" id="cd20175">
    <property type="entry name" value="ThyX"/>
    <property type="match status" value="1"/>
</dbReference>
<feature type="binding site" evidence="1">
    <location>
        <begin position="85"/>
        <end position="87"/>
    </location>
    <ligand>
        <name>FAD</name>
        <dbReference type="ChEBI" id="CHEBI:57692"/>
        <note>ligand shared between neighboring subunits</note>
    </ligand>
</feature>
<dbReference type="PANTHER" id="PTHR34934:SF1">
    <property type="entry name" value="FLAVIN-DEPENDENT THYMIDYLATE SYNTHASE"/>
    <property type="match status" value="1"/>
</dbReference>
<dbReference type="EC" id="2.1.1.148" evidence="1"/>
<keyword evidence="1 2" id="KW-0489">Methyltransferase</keyword>
<accession>A0ABY7M4T0</accession>
<feature type="active site" description="Involved in ionization of N3 of dUMP, leading to its activation" evidence="1">
    <location>
        <position position="176"/>
    </location>
</feature>
<keyword evidence="1" id="KW-0545">Nucleotide biosynthesis</keyword>
<dbReference type="Gene3D" id="3.30.1360.170">
    <property type="match status" value="1"/>
</dbReference>
<dbReference type="EMBL" id="CP115149">
    <property type="protein sequence ID" value="WBL35541.1"/>
    <property type="molecule type" value="Genomic_DNA"/>
</dbReference>
<gene>
    <name evidence="1 2" type="primary">thyX</name>
    <name evidence="2" type="ORF">O0235_12265</name>
</gene>
<feature type="binding site" evidence="1">
    <location>
        <position position="94"/>
    </location>
    <ligand>
        <name>FAD</name>
        <dbReference type="ChEBI" id="CHEBI:57692"/>
        <note>ligand shared between neighboring subunits</note>
    </ligand>
</feature>
<feature type="binding site" evidence="1">
    <location>
        <position position="171"/>
    </location>
    <ligand>
        <name>FAD</name>
        <dbReference type="ChEBI" id="CHEBI:57692"/>
        <note>ligand shared between neighboring subunits</note>
    </ligand>
</feature>
<evidence type="ECO:0000313" key="3">
    <source>
        <dbReference type="Proteomes" id="UP001212803"/>
    </source>
</evidence>
<keyword evidence="1" id="KW-0274">FAD</keyword>
<dbReference type="NCBIfam" id="TIGR02170">
    <property type="entry name" value="thyX"/>
    <property type="match status" value="1"/>
</dbReference>
<keyword evidence="1" id="KW-0521">NADP</keyword>
<name>A0ABY7M4T0_9CHLR</name>
<keyword evidence="1 2" id="KW-0808">Transferase</keyword>
<comment type="similarity">
    <text evidence="1">Belongs to the thymidylate synthase ThyX family.</text>
</comment>
<keyword evidence="3" id="KW-1185">Reference proteome</keyword>
<protein>
    <recommendedName>
        <fullName evidence="1">Flavin-dependent thymidylate synthase</fullName>
        <shortName evidence="1">FDTS</shortName>
        <ecNumber evidence="1">2.1.1.148</ecNumber>
    </recommendedName>
    <alternativeName>
        <fullName evidence="1">FAD-dependent thymidylate synthase</fullName>
    </alternativeName>
    <alternativeName>
        <fullName evidence="1">Thymidylate synthase ThyX</fullName>
        <shortName evidence="1">TS</shortName>
        <shortName evidence="1">TSase</shortName>
    </alternativeName>
</protein>
<comment type="function">
    <text evidence="1">Catalyzes the reductive methylation of 2'-deoxyuridine-5'-monophosphate (dUMP) to 2'-deoxythymidine-5'-monophosphate (dTMP) while utilizing 5,10-methylenetetrahydrofolate (mTHF) as the methyl donor, and NADPH and FADH(2) as the reductant.</text>
</comment>
<dbReference type="PANTHER" id="PTHR34934">
    <property type="entry name" value="FLAVIN-DEPENDENT THYMIDYLATE SYNTHASE"/>
    <property type="match status" value="1"/>
</dbReference>
<evidence type="ECO:0000256" key="1">
    <source>
        <dbReference type="HAMAP-Rule" id="MF_01408"/>
    </source>
</evidence>
<dbReference type="InterPro" id="IPR036098">
    <property type="entry name" value="Thymidylate_synthase_ThyX_sf"/>
</dbReference>
<evidence type="ECO:0000313" key="2">
    <source>
        <dbReference type="EMBL" id="WBL35541.1"/>
    </source>
</evidence>
<proteinExistence type="inferred from homology"/>
<comment type="cofactor">
    <cofactor evidence="1">
        <name>FAD</name>
        <dbReference type="ChEBI" id="CHEBI:57692"/>
    </cofactor>
    <text evidence="1">Binds 4 FAD per tetramer. Each FAD binding site is formed by three monomers.</text>
</comment>
<comment type="catalytic activity">
    <reaction evidence="1">
        <text>dUMP + (6R)-5,10-methylene-5,6,7,8-tetrahydrofolate + NADPH + H(+) = dTMP + (6S)-5,6,7,8-tetrahydrofolate + NADP(+)</text>
        <dbReference type="Rhea" id="RHEA:29043"/>
        <dbReference type="ChEBI" id="CHEBI:15378"/>
        <dbReference type="ChEBI" id="CHEBI:15636"/>
        <dbReference type="ChEBI" id="CHEBI:57453"/>
        <dbReference type="ChEBI" id="CHEBI:57783"/>
        <dbReference type="ChEBI" id="CHEBI:58349"/>
        <dbReference type="ChEBI" id="CHEBI:63528"/>
        <dbReference type="ChEBI" id="CHEBI:246422"/>
        <dbReference type="EC" id="2.1.1.148"/>
    </reaction>
</comment>
<feature type="binding site" evidence="1">
    <location>
        <position position="176"/>
    </location>
    <ligand>
        <name>dUMP</name>
        <dbReference type="ChEBI" id="CHEBI:246422"/>
        <note>ligand shared between dimeric partners</note>
    </ligand>
</feature>
<organism evidence="2 3">
    <name type="scientific">Tepidiforma flava</name>
    <dbReference type="NCBI Taxonomy" id="3004094"/>
    <lineage>
        <taxon>Bacteria</taxon>
        <taxon>Bacillati</taxon>
        <taxon>Chloroflexota</taxon>
        <taxon>Tepidiformia</taxon>
        <taxon>Tepidiformales</taxon>
        <taxon>Tepidiformaceae</taxon>
        <taxon>Tepidiforma</taxon>
    </lineage>
</organism>
<keyword evidence="1" id="KW-0285">Flavoprotein</keyword>
<dbReference type="HAMAP" id="MF_01408">
    <property type="entry name" value="ThyX"/>
    <property type="match status" value="1"/>
</dbReference>
<sequence>MPAVTLLSHTPDPIRSLYMAYRVCYSSLTPQQVAERIESERITREAMEAFVAERLKTGHTSPLEQVVFEFAISGVSRAFSHQFVRHRVGISFEQQSQRYVTYRDGTYPYVTPESIRKAGLEADYERHLAEAGALYARMVEAGVPAEDARFLLPNAAATNFKVTVNLQSLLHICDLRLCTRAQWEFRKVAALMRAEVLKVEPMLGRMLQPKCGELRLGYCDEERKAWEACPIGRVRPHKDVLFAIYDQYRKGELQPLQPDHYAIIEEAGEELEASGEPAPGAGVPAS</sequence>
<dbReference type="GO" id="GO:0032259">
    <property type="term" value="P:methylation"/>
    <property type="evidence" value="ECO:0007669"/>
    <property type="project" value="UniProtKB-KW"/>
</dbReference>
<feature type="binding site" evidence="1">
    <location>
        <position position="61"/>
    </location>
    <ligand>
        <name>FAD</name>
        <dbReference type="ChEBI" id="CHEBI:57692"/>
        <note>ligand shared between neighboring subunits</note>
    </ligand>
</feature>
<dbReference type="SUPFAM" id="SSF69796">
    <property type="entry name" value="Thymidylate synthase-complementing protein Thy1"/>
    <property type="match status" value="1"/>
</dbReference>
<dbReference type="InterPro" id="IPR003669">
    <property type="entry name" value="Thymidylate_synthase_ThyX"/>
</dbReference>
<dbReference type="GO" id="GO:0050797">
    <property type="term" value="F:thymidylate synthase (FAD) activity"/>
    <property type="evidence" value="ECO:0007669"/>
    <property type="project" value="UniProtKB-EC"/>
</dbReference>